<dbReference type="SUPFAM" id="SSF56524">
    <property type="entry name" value="Oxidoreductase molybdopterin-binding domain"/>
    <property type="match status" value="1"/>
</dbReference>
<evidence type="ECO:0000259" key="6">
    <source>
        <dbReference type="Pfam" id="PF03404"/>
    </source>
</evidence>
<dbReference type="Pfam" id="PF03404">
    <property type="entry name" value="Mo-co_dimer"/>
    <property type="match status" value="1"/>
</dbReference>
<evidence type="ECO:0000256" key="4">
    <source>
        <dbReference type="ARBA" id="ARBA00023002"/>
    </source>
</evidence>
<evidence type="ECO:0000313" key="8">
    <source>
        <dbReference type="Proteomes" id="UP001148125"/>
    </source>
</evidence>
<feature type="domain" description="Moybdenum cofactor oxidoreductase dimerisation" evidence="6">
    <location>
        <begin position="237"/>
        <end position="352"/>
    </location>
</feature>
<dbReference type="CDD" id="cd02110">
    <property type="entry name" value="SO_family_Moco_dimer"/>
    <property type="match status" value="1"/>
</dbReference>
<keyword evidence="2" id="KW-0500">Molybdenum</keyword>
<sequence>MSDGRVRPYFTTRGLIPENQETPIHFLRGSIFDKGYWFLRNHFQYPDLTINSGNLLITGAVKKAFIIKLEQLKTLPSKTITVPLICAGNQRAEFRPKVYGEQWEEGAVSQGVWTGVPLKDLLGVSGLEENALEVVFTGADRGTTPNVDEAVLYERSLPMNKALHPDTMVAYEYNGQPIPFKHGYPLRLIVPNWYGMASVKWLQKITVVAQPYEGPFQTDDYVYYPDPHTDEGKSPVTTIRVNSIIQQPLDHSIIDEGAHVIVGLAWSGEGQIEEVEISFDKGNTWEAVTLAQDQTKRYAWTEWQYNWTTPGKGTFTIQTRAKDSDGNVQPEREYWNRKGYGYNAIYRINVKVE</sequence>
<evidence type="ECO:0000256" key="1">
    <source>
        <dbReference type="ARBA" id="ARBA00001924"/>
    </source>
</evidence>
<keyword evidence="8" id="KW-1185">Reference proteome</keyword>
<dbReference type="Gene3D" id="3.90.420.10">
    <property type="entry name" value="Oxidoreductase, molybdopterin-binding domain"/>
    <property type="match status" value="1"/>
</dbReference>
<protein>
    <submittedName>
        <fullName evidence="7">Sulfite oxidase</fullName>
    </submittedName>
</protein>
<dbReference type="EMBL" id="JAOTPO010000004">
    <property type="protein sequence ID" value="MDE5413398.1"/>
    <property type="molecule type" value="Genomic_DNA"/>
</dbReference>
<evidence type="ECO:0000313" key="7">
    <source>
        <dbReference type="EMBL" id="MDE5413398.1"/>
    </source>
</evidence>
<name>A0ABT5VG31_9BACI</name>
<dbReference type="SUPFAM" id="SSF81296">
    <property type="entry name" value="E set domains"/>
    <property type="match status" value="1"/>
</dbReference>
<dbReference type="PRINTS" id="PR00407">
    <property type="entry name" value="EUMOPTERIN"/>
</dbReference>
<dbReference type="InterPro" id="IPR008335">
    <property type="entry name" value="Mopterin_OxRdtase_euk"/>
</dbReference>
<dbReference type="InterPro" id="IPR036374">
    <property type="entry name" value="OxRdtase_Mopterin-bd_sf"/>
</dbReference>
<dbReference type="PANTHER" id="PTHR19372:SF7">
    <property type="entry name" value="SULFITE OXIDASE, MITOCHONDRIAL"/>
    <property type="match status" value="1"/>
</dbReference>
<dbReference type="InterPro" id="IPR014756">
    <property type="entry name" value="Ig_E-set"/>
</dbReference>
<feature type="domain" description="Oxidoreductase molybdopterin-binding" evidence="5">
    <location>
        <begin position="42"/>
        <end position="215"/>
    </location>
</feature>
<evidence type="ECO:0000256" key="2">
    <source>
        <dbReference type="ARBA" id="ARBA00022505"/>
    </source>
</evidence>
<proteinExistence type="predicted"/>
<dbReference type="Proteomes" id="UP001148125">
    <property type="component" value="Unassembled WGS sequence"/>
</dbReference>
<dbReference type="Gene3D" id="2.60.40.650">
    <property type="match status" value="1"/>
</dbReference>
<dbReference type="InterPro" id="IPR005066">
    <property type="entry name" value="MoCF_OxRdtse_dimer"/>
</dbReference>
<dbReference type="Pfam" id="PF00174">
    <property type="entry name" value="Oxidored_molyb"/>
    <property type="match status" value="1"/>
</dbReference>
<comment type="caution">
    <text evidence="7">The sequence shown here is derived from an EMBL/GenBank/DDBJ whole genome shotgun (WGS) entry which is preliminary data.</text>
</comment>
<accession>A0ABT5VG31</accession>
<dbReference type="PANTHER" id="PTHR19372">
    <property type="entry name" value="SULFITE REDUCTASE"/>
    <property type="match status" value="1"/>
</dbReference>
<keyword evidence="4" id="KW-0560">Oxidoreductase</keyword>
<keyword evidence="3" id="KW-0479">Metal-binding</keyword>
<gene>
    <name evidence="7" type="ORF">N7Z68_08360</name>
</gene>
<reference evidence="7" key="1">
    <citation type="submission" date="2024-05" db="EMBL/GenBank/DDBJ databases">
        <title>Alkalihalobacillus sp. strain MEB203 novel alkaliphilic bacterium from Lonar Lake, India.</title>
        <authorList>
            <person name="Joshi A."/>
            <person name="Thite S."/>
            <person name="Mengade P."/>
        </authorList>
    </citation>
    <scope>NUCLEOTIDE SEQUENCE</scope>
    <source>
        <strain evidence="7">MEB 203</strain>
    </source>
</reference>
<organism evidence="7 8">
    <name type="scientific">Alkalihalobacterium chitinilyticum</name>
    <dbReference type="NCBI Taxonomy" id="2980103"/>
    <lineage>
        <taxon>Bacteria</taxon>
        <taxon>Bacillati</taxon>
        <taxon>Bacillota</taxon>
        <taxon>Bacilli</taxon>
        <taxon>Bacillales</taxon>
        <taxon>Bacillaceae</taxon>
        <taxon>Alkalihalobacterium</taxon>
    </lineage>
</organism>
<comment type="cofactor">
    <cofactor evidence="1">
        <name>Mo-molybdopterin</name>
        <dbReference type="ChEBI" id="CHEBI:71302"/>
    </cofactor>
</comment>
<dbReference type="RefSeq" id="WP_275118015.1">
    <property type="nucleotide sequence ID" value="NZ_JAOTPO010000004.1"/>
</dbReference>
<evidence type="ECO:0000256" key="3">
    <source>
        <dbReference type="ARBA" id="ARBA00022723"/>
    </source>
</evidence>
<dbReference type="InterPro" id="IPR000572">
    <property type="entry name" value="OxRdtase_Mopterin-bd_dom"/>
</dbReference>
<evidence type="ECO:0000259" key="5">
    <source>
        <dbReference type="Pfam" id="PF00174"/>
    </source>
</evidence>